<dbReference type="Gene3D" id="2.130.10.10">
    <property type="entry name" value="YVTN repeat-like/Quinoprotein amine dehydrogenase"/>
    <property type="match status" value="1"/>
</dbReference>
<dbReference type="InterPro" id="IPR015943">
    <property type="entry name" value="WD40/YVTN_repeat-like_dom_sf"/>
</dbReference>
<keyword evidence="5" id="KW-1185">Reference proteome</keyword>
<dbReference type="PANTHER" id="PTHR30344">
    <property type="entry name" value="6-PHOSPHOGLUCONOLACTONASE-RELATED"/>
    <property type="match status" value="1"/>
</dbReference>
<dbReference type="GO" id="GO:0017057">
    <property type="term" value="F:6-phosphogluconolactonase activity"/>
    <property type="evidence" value="ECO:0007669"/>
    <property type="project" value="TreeGrafter"/>
</dbReference>
<evidence type="ECO:0000256" key="2">
    <source>
        <dbReference type="ARBA" id="ARBA00022526"/>
    </source>
</evidence>
<dbReference type="GO" id="GO:0006006">
    <property type="term" value="P:glucose metabolic process"/>
    <property type="evidence" value="ECO:0007669"/>
    <property type="project" value="UniProtKB-KW"/>
</dbReference>
<dbReference type="SUPFAM" id="SSF51004">
    <property type="entry name" value="C-terminal (heme d1) domain of cytochrome cd1-nitrite reductase"/>
    <property type="match status" value="1"/>
</dbReference>
<dbReference type="GO" id="GO:0016853">
    <property type="term" value="F:isomerase activity"/>
    <property type="evidence" value="ECO:0007669"/>
    <property type="project" value="UniProtKB-KW"/>
</dbReference>
<dbReference type="AlphaFoldDB" id="A0A841NF67"/>
<keyword evidence="3" id="KW-0472">Membrane</keyword>
<evidence type="ECO:0000313" key="4">
    <source>
        <dbReference type="EMBL" id="MBB6372468.1"/>
    </source>
</evidence>
<evidence type="ECO:0000256" key="3">
    <source>
        <dbReference type="SAM" id="Phobius"/>
    </source>
</evidence>
<feature type="transmembrane region" description="Helical" evidence="3">
    <location>
        <begin position="12"/>
        <end position="32"/>
    </location>
</feature>
<sequence length="387" mass="43202">MTNQIKQLKKPFLKLKSTLSLIILLVTSIHLYSQKTYVFFGSFNRDKATEGLYVYQLDTIKGKLSKVTSVKGILNPSFLTLSPDAQYVFACTESKTPNAGSVSSFAFNPEDGKLTFINSQKSGGENPVYVMAHKNGKWLVNANYTEGSVSVYPVSENGTIQPYVQNFQFSEGSINKQRQDRSHVHAAVFSPDFKQLFLPDLGADKIRSYTFDSDKTEPLQAAQQPYISSVSGSGPRHLTFHPNGKFAYCINELSGTIDAYLYANSSLESIQRIATHTDRYKEDFESSDIHISPDGKFLYASNRGYENNIAIFSVLEDGTLKNIGYQPTFGKQLRVFDMDETGKFLIAANAASGDAFVFRRNPETGLLKKVGRRTKMFGVSSVKIRKY</sequence>
<dbReference type="EMBL" id="JACHLC010000006">
    <property type="protein sequence ID" value="MBB6372468.1"/>
    <property type="molecule type" value="Genomic_DNA"/>
</dbReference>
<dbReference type="InterPro" id="IPR019405">
    <property type="entry name" value="Lactonase_7-beta_prop"/>
</dbReference>
<keyword evidence="4" id="KW-0413">Isomerase</keyword>
<dbReference type="InterPro" id="IPR050282">
    <property type="entry name" value="Cycloisomerase_2"/>
</dbReference>
<evidence type="ECO:0000313" key="5">
    <source>
        <dbReference type="Proteomes" id="UP000589738"/>
    </source>
</evidence>
<evidence type="ECO:0000256" key="1">
    <source>
        <dbReference type="ARBA" id="ARBA00005564"/>
    </source>
</evidence>
<name>A0A841NF67_9FLAO</name>
<gene>
    <name evidence="4" type="ORF">HNP36_003584</name>
</gene>
<dbReference type="InterPro" id="IPR011048">
    <property type="entry name" value="Haem_d1_sf"/>
</dbReference>
<dbReference type="PANTHER" id="PTHR30344:SF1">
    <property type="entry name" value="6-PHOSPHOGLUCONOLACTONASE"/>
    <property type="match status" value="1"/>
</dbReference>
<keyword evidence="2" id="KW-0313">Glucose metabolism</keyword>
<protein>
    <submittedName>
        <fullName evidence="4">6-phosphogluconolactonase (Cycloisomerase 2 family)</fullName>
    </submittedName>
</protein>
<keyword evidence="3" id="KW-1133">Transmembrane helix</keyword>
<reference evidence="4 5" key="1">
    <citation type="submission" date="2020-08" db="EMBL/GenBank/DDBJ databases">
        <title>Functional genomics of gut bacteria from endangered species of beetles.</title>
        <authorList>
            <person name="Carlos-Shanley C."/>
        </authorList>
    </citation>
    <scope>NUCLEOTIDE SEQUENCE [LARGE SCALE GENOMIC DNA]</scope>
    <source>
        <strain evidence="4 5">S00136</strain>
    </source>
</reference>
<dbReference type="Pfam" id="PF10282">
    <property type="entry name" value="Lactonase"/>
    <property type="match status" value="1"/>
</dbReference>
<comment type="similarity">
    <text evidence="1">Belongs to the cycloisomerase 2 family.</text>
</comment>
<accession>A0A841NF67</accession>
<dbReference type="RefSeq" id="WP_184166196.1">
    <property type="nucleotide sequence ID" value="NZ_JACHLC010000006.1"/>
</dbReference>
<keyword evidence="2" id="KW-0119">Carbohydrate metabolism</keyword>
<comment type="caution">
    <text evidence="4">The sequence shown here is derived from an EMBL/GenBank/DDBJ whole genome shotgun (WGS) entry which is preliminary data.</text>
</comment>
<proteinExistence type="inferred from homology"/>
<dbReference type="Proteomes" id="UP000589738">
    <property type="component" value="Unassembled WGS sequence"/>
</dbReference>
<keyword evidence="3" id="KW-0812">Transmembrane</keyword>
<organism evidence="4 5">
    <name type="scientific">Chryseobacterium shigense</name>
    <dbReference type="NCBI Taxonomy" id="297244"/>
    <lineage>
        <taxon>Bacteria</taxon>
        <taxon>Pseudomonadati</taxon>
        <taxon>Bacteroidota</taxon>
        <taxon>Flavobacteriia</taxon>
        <taxon>Flavobacteriales</taxon>
        <taxon>Weeksellaceae</taxon>
        <taxon>Chryseobacterium group</taxon>
        <taxon>Chryseobacterium</taxon>
    </lineage>
</organism>